<feature type="region of interest" description="Disordered" evidence="9">
    <location>
        <begin position="908"/>
        <end position="935"/>
    </location>
</feature>
<dbReference type="Pfam" id="PF09243">
    <property type="entry name" value="Rsm22"/>
    <property type="match status" value="1"/>
</dbReference>
<dbReference type="InterPro" id="IPR015324">
    <property type="entry name" value="Ribosomal_Rsm22-like"/>
</dbReference>
<feature type="compositionally biased region" description="Acidic residues" evidence="9">
    <location>
        <begin position="255"/>
        <end position="264"/>
    </location>
</feature>
<gene>
    <name evidence="10" type="ORF">DLAC_05600</name>
</gene>
<feature type="region of interest" description="Disordered" evidence="9">
    <location>
        <begin position="850"/>
        <end position="878"/>
    </location>
</feature>
<dbReference type="GO" id="GO:0051536">
    <property type="term" value="F:iron-sulfur cluster binding"/>
    <property type="evidence" value="ECO:0007669"/>
    <property type="project" value="UniProtKB-KW"/>
</dbReference>
<dbReference type="EMBL" id="LODT01000028">
    <property type="protein sequence ID" value="KYQ92999.1"/>
    <property type="molecule type" value="Genomic_DNA"/>
</dbReference>
<comment type="caution">
    <text evidence="10">The sequence shown here is derived from an EMBL/GenBank/DDBJ whole genome shotgun (WGS) entry which is preliminary data.</text>
</comment>
<evidence type="ECO:0000256" key="9">
    <source>
        <dbReference type="SAM" id="MobiDB-lite"/>
    </source>
</evidence>
<keyword evidence="2" id="KW-0479">Metal-binding</keyword>
<dbReference type="InterPro" id="IPR052571">
    <property type="entry name" value="Mt_RNA_Methyltransferase"/>
</dbReference>
<evidence type="ECO:0000256" key="8">
    <source>
        <dbReference type="SAM" id="Coils"/>
    </source>
</evidence>
<dbReference type="OMA" id="YACTHRV"/>
<keyword evidence="11" id="KW-1185">Reference proteome</keyword>
<evidence type="ECO:0000256" key="7">
    <source>
        <dbReference type="ARBA" id="ARBA00045681"/>
    </source>
</evidence>
<evidence type="ECO:0000256" key="1">
    <source>
        <dbReference type="ARBA" id="ARBA00004173"/>
    </source>
</evidence>
<comment type="function">
    <text evidence="7">Mitochondrial ribosome (mitoribosome) assembly factor. Binds at the interface of the head and body domains of the mitochondrial small ribosomal subunit (mt-SSU), occluding the mRNA channel and preventing compaction of the head domain towards the body. Probable inactive methyltransferase: retains the characteristic folding and ability to bind S-adenosyl-L-methionine, but it probably lost its methyltransferase activity.</text>
</comment>
<dbReference type="OrthoDB" id="421327at2759"/>
<feature type="coiled-coil region" evidence="8">
    <location>
        <begin position="284"/>
        <end position="327"/>
    </location>
</feature>
<dbReference type="STRING" id="361077.A0A151ZGG0"/>
<evidence type="ECO:0000256" key="4">
    <source>
        <dbReference type="ARBA" id="ARBA00023004"/>
    </source>
</evidence>
<keyword evidence="8" id="KW-0175">Coiled coil</keyword>
<dbReference type="InterPro" id="IPR029063">
    <property type="entry name" value="SAM-dependent_MTases_sf"/>
</dbReference>
<feature type="compositionally biased region" description="Basic and acidic residues" evidence="9">
    <location>
        <begin position="908"/>
        <end position="921"/>
    </location>
</feature>
<evidence type="ECO:0000313" key="11">
    <source>
        <dbReference type="Proteomes" id="UP000076078"/>
    </source>
</evidence>
<reference evidence="10 11" key="1">
    <citation type="submission" date="2015-12" db="EMBL/GenBank/DDBJ databases">
        <title>Dictyostelia acquired genes for synthesis and detection of signals that induce cell-type specialization by lateral gene transfer from prokaryotes.</title>
        <authorList>
            <person name="Gloeckner G."/>
            <person name="Schaap P."/>
        </authorList>
    </citation>
    <scope>NUCLEOTIDE SEQUENCE [LARGE SCALE GENOMIC DNA]</scope>
    <source>
        <strain evidence="10 11">TK</strain>
    </source>
</reference>
<dbReference type="GO" id="GO:0046872">
    <property type="term" value="F:metal ion binding"/>
    <property type="evidence" value="ECO:0007669"/>
    <property type="project" value="UniProtKB-KW"/>
</dbReference>
<accession>A0A151ZGG0</accession>
<name>A0A151ZGG0_TIELA</name>
<dbReference type="AlphaFoldDB" id="A0A151ZGG0"/>
<evidence type="ECO:0000256" key="6">
    <source>
        <dbReference type="ARBA" id="ARBA00023128"/>
    </source>
</evidence>
<dbReference type="GO" id="GO:0006412">
    <property type="term" value="P:translation"/>
    <property type="evidence" value="ECO:0007669"/>
    <property type="project" value="InterPro"/>
</dbReference>
<feature type="compositionally biased region" description="Acidic residues" evidence="9">
    <location>
        <begin position="922"/>
        <end position="935"/>
    </location>
</feature>
<dbReference type="FunCoup" id="A0A151ZGG0">
    <property type="interactions" value="441"/>
</dbReference>
<keyword evidence="5" id="KW-0411">Iron-sulfur</keyword>
<dbReference type="InParanoid" id="A0A151ZGG0"/>
<comment type="subcellular location">
    <subcellularLocation>
        <location evidence="1">Mitochondrion</location>
    </subcellularLocation>
</comment>
<dbReference type="SUPFAM" id="SSF53335">
    <property type="entry name" value="S-adenosyl-L-methionine-dependent methyltransferases"/>
    <property type="match status" value="1"/>
</dbReference>
<sequence length="935" mass="108807">MFLTINRCNLLKCKLQETLIKLPIYNYYSTTTSRRPFSNRLEQRSISRSKRGVSFKTNKTIDNENKKNEQMKKLRAMSIDNDLDDIGLTDLIDEKELDDKINFDITQDIGYKEDEDGVDDYDYNSYHDGYLRPDGTEDRDKIDQEMKLEFWAQQMALRDSIKADGGNFLLNEDAYNQPVEMYKKLGKKLMKQRQQEKLLEREEKEKKKQELMNKILQEQNDQDLINLSMEERLEIENQKDQTSNEILEKQKKGEELDEDEDDGLPDLTRLRPSSSVPPPIEVINEVLEKKKLELLRKSEEADNEFERNRKQKRIEFLARKKELQRKQWEENNIKRGLIVDTQSDLPSEISAELFNKFQNGEISQEEMFDLARAELENDHDEEEYEDDDNDNVKEKKHYDFLQHWKIGSIEIPQKLKKKISQAIKGYSTEQLRVDASNLSNSLRERTRSTKLSSKSPVVIQPEDKPVIEYGKGQVLAYISHRMPGVYACTHRVFSEIAQRIPNFKPKTMLDFGSGPGTVLWSAKEIWGESLERIRAIEPSSFMIEVAKKMMEGDTNSIKWNQFLSMNSYSRKDGSISEAEQNELVVASYVMSELPDKETRENVVKDLWKLVKPSGLLVLVEPGTPIGFGLVKELRQMLLDMEPEKPSLYKSYKAQVVAPCPHSGKCPMGFNSWCHFSQRVVRPVFQKLAKGPQSTMPFEDEKYSYIVMQKLVQSTISNQLDKQNSVFPPEELMETKQWSRLVEAPLKRGGHVIMDVCTPSRDLKRVTVARSHGKALYKESRKSFWSDGFILDESIVDYVPSRNQMRNMTEGEVLELQLLELQQKASDLKKSIKMKDGKGVIESELKELAREQGQPVELSDKELRKQKKQERKDNEWMDDLGDSDRKIIEKLIKEGKFSAKENTNLFGIENRKSSSDYGKDEMEMNFEDDIEMEDQN</sequence>
<evidence type="ECO:0000256" key="2">
    <source>
        <dbReference type="ARBA" id="ARBA00022723"/>
    </source>
</evidence>
<keyword evidence="6" id="KW-0496">Mitochondrion</keyword>
<evidence type="ECO:0000256" key="3">
    <source>
        <dbReference type="ARBA" id="ARBA00022946"/>
    </source>
</evidence>
<evidence type="ECO:0000256" key="5">
    <source>
        <dbReference type="ARBA" id="ARBA00023014"/>
    </source>
</evidence>
<protein>
    <submittedName>
        <fullName evidence="10">Uncharacterized protein</fullName>
    </submittedName>
</protein>
<dbReference type="PANTHER" id="PTHR13184">
    <property type="entry name" value="37S RIBOSOMAL PROTEIN S22"/>
    <property type="match status" value="1"/>
</dbReference>
<dbReference type="GO" id="GO:0003735">
    <property type="term" value="F:structural constituent of ribosome"/>
    <property type="evidence" value="ECO:0007669"/>
    <property type="project" value="TreeGrafter"/>
</dbReference>
<proteinExistence type="predicted"/>
<dbReference type="Gene3D" id="3.40.50.150">
    <property type="entry name" value="Vaccinia Virus protein VP39"/>
    <property type="match status" value="1"/>
</dbReference>
<evidence type="ECO:0000313" key="10">
    <source>
        <dbReference type="EMBL" id="KYQ92999.1"/>
    </source>
</evidence>
<dbReference type="PANTHER" id="PTHR13184:SF5">
    <property type="entry name" value="METHYLTRANSFERASE-LIKE PROTEIN 17, MITOCHONDRIAL"/>
    <property type="match status" value="1"/>
</dbReference>
<keyword evidence="3" id="KW-0809">Transit peptide</keyword>
<organism evidence="10 11">
    <name type="scientific">Tieghemostelium lacteum</name>
    <name type="common">Slime mold</name>
    <name type="synonym">Dictyostelium lacteum</name>
    <dbReference type="NCBI Taxonomy" id="361077"/>
    <lineage>
        <taxon>Eukaryota</taxon>
        <taxon>Amoebozoa</taxon>
        <taxon>Evosea</taxon>
        <taxon>Eumycetozoa</taxon>
        <taxon>Dictyostelia</taxon>
        <taxon>Dictyosteliales</taxon>
        <taxon>Raperosteliaceae</taxon>
        <taxon>Tieghemostelium</taxon>
    </lineage>
</organism>
<dbReference type="GO" id="GO:0008168">
    <property type="term" value="F:methyltransferase activity"/>
    <property type="evidence" value="ECO:0007669"/>
    <property type="project" value="InterPro"/>
</dbReference>
<dbReference type="Proteomes" id="UP000076078">
    <property type="component" value="Unassembled WGS sequence"/>
</dbReference>
<dbReference type="GO" id="GO:0005763">
    <property type="term" value="C:mitochondrial small ribosomal subunit"/>
    <property type="evidence" value="ECO:0007669"/>
    <property type="project" value="TreeGrafter"/>
</dbReference>
<keyword evidence="4" id="KW-0408">Iron</keyword>
<feature type="region of interest" description="Disordered" evidence="9">
    <location>
        <begin position="235"/>
        <end position="276"/>
    </location>
</feature>